<organism evidence="2 3">
    <name type="scientific">Mycena rosella</name>
    <name type="common">Pink bonnet</name>
    <name type="synonym">Agaricus rosellus</name>
    <dbReference type="NCBI Taxonomy" id="1033263"/>
    <lineage>
        <taxon>Eukaryota</taxon>
        <taxon>Fungi</taxon>
        <taxon>Dikarya</taxon>
        <taxon>Basidiomycota</taxon>
        <taxon>Agaricomycotina</taxon>
        <taxon>Agaricomycetes</taxon>
        <taxon>Agaricomycetidae</taxon>
        <taxon>Agaricales</taxon>
        <taxon>Marasmiineae</taxon>
        <taxon>Mycenaceae</taxon>
        <taxon>Mycena</taxon>
    </lineage>
</organism>
<reference evidence="2" key="1">
    <citation type="submission" date="2023-03" db="EMBL/GenBank/DDBJ databases">
        <title>Massive genome expansion in bonnet fungi (Mycena s.s.) driven by repeated elements and novel gene families across ecological guilds.</title>
        <authorList>
            <consortium name="Lawrence Berkeley National Laboratory"/>
            <person name="Harder C.B."/>
            <person name="Miyauchi S."/>
            <person name="Viragh M."/>
            <person name="Kuo A."/>
            <person name="Thoen E."/>
            <person name="Andreopoulos B."/>
            <person name="Lu D."/>
            <person name="Skrede I."/>
            <person name="Drula E."/>
            <person name="Henrissat B."/>
            <person name="Morin E."/>
            <person name="Kohler A."/>
            <person name="Barry K."/>
            <person name="LaButti K."/>
            <person name="Morin E."/>
            <person name="Salamov A."/>
            <person name="Lipzen A."/>
            <person name="Mereny Z."/>
            <person name="Hegedus B."/>
            <person name="Baldrian P."/>
            <person name="Stursova M."/>
            <person name="Weitz H."/>
            <person name="Taylor A."/>
            <person name="Grigoriev I.V."/>
            <person name="Nagy L.G."/>
            <person name="Martin F."/>
            <person name="Kauserud H."/>
        </authorList>
    </citation>
    <scope>NUCLEOTIDE SEQUENCE</scope>
    <source>
        <strain evidence="2">CBHHK067</strain>
    </source>
</reference>
<comment type="caution">
    <text evidence="2">The sequence shown here is derived from an EMBL/GenBank/DDBJ whole genome shotgun (WGS) entry which is preliminary data.</text>
</comment>
<evidence type="ECO:0000256" key="1">
    <source>
        <dbReference type="SAM" id="MobiDB-lite"/>
    </source>
</evidence>
<evidence type="ECO:0000313" key="2">
    <source>
        <dbReference type="EMBL" id="KAJ7662855.1"/>
    </source>
</evidence>
<dbReference type="Pfam" id="PF18759">
    <property type="entry name" value="Plavaka"/>
    <property type="match status" value="1"/>
</dbReference>
<gene>
    <name evidence="2" type="ORF">B0H17DRAFT_1185009</name>
</gene>
<dbReference type="EMBL" id="JARKIE010000238">
    <property type="protein sequence ID" value="KAJ7662855.1"/>
    <property type="molecule type" value="Genomic_DNA"/>
</dbReference>
<protein>
    <submittedName>
        <fullName evidence="2">Uncharacterized protein</fullName>
    </submittedName>
</protein>
<sequence length="808" mass="90701">MPAAQFRCPYCHTSEPSRSAVNRHISQKAACREKWRESLGIVVSVAREESEAPEEPPMGSETPPHPASPMFTSHELPEDDGSDDSAADGFIAPPPSASPEPPEPPQSRGVTVEEVLDEDDPQNFSRFVEAFPGEEDFPGRTAFVGANATTIGEGETVFERMRAAQAAAGVAPHTPFSDEDEWELANWLSKNVSQTVTDVYLKLPITQRRTRVSYRNNYAYLQKVDQLPTGPGWKCEIVTAAGNQLDENDEMMKEDLELWKRDPVECIKELMGNPAFHDFMAFKAMHAHAGLRHFKKGISAVSQWTGTKHKEMQRVFMGVLAGAVNAQVLTVVKSLIDFIYYAQFQSHTTRTLDALQYSLDTFHANKSILVTLGIREHFNIPKIHSLQHYVSAIRSLGSADGYNTEAPERLHIDFAKKAYRSSNKRDYTSQMTVWLQRQEAFALRQSYLDWLDHKLSSEPEGEDDDASDDEGVPATAQRRDTELTVQVPASAFPSVTYSIPKAASFPDVTVAQLETIHGAIDFLPAFAHFIQKFFPRSTIEPVKLIVLGLGALFSSTQLSFVPSNAKLISHLYKLPLVLQSCVEVWRKLAPSVYVPQKPNPLPKDLGVLDSSERNWLSTAKDSFRLWTHSTHYFYTPSHRHDRFAVYKQLSIQLARNRSISDKAPTLARGRSPGVPAHFDTALVIEDPDQYRKSSGVQGLRVAQIRAIFMLPPQYGSYPHPLAYIEWFTPFNRPEKTSGMCIVHRSSRAQRCNAAVVSVEHLVRNCHLMGKAGAKIDRTWTTDNVLDKASYFYFNTYINVDSFARDRHG</sequence>
<dbReference type="AlphaFoldDB" id="A0AAD7G7A2"/>
<feature type="compositionally biased region" description="Pro residues" evidence="1">
    <location>
        <begin position="92"/>
        <end position="105"/>
    </location>
</feature>
<feature type="region of interest" description="Disordered" evidence="1">
    <location>
        <begin position="46"/>
        <end position="111"/>
    </location>
</feature>
<feature type="region of interest" description="Disordered" evidence="1">
    <location>
        <begin position="1"/>
        <end position="22"/>
    </location>
</feature>
<dbReference type="Proteomes" id="UP001221757">
    <property type="component" value="Unassembled WGS sequence"/>
</dbReference>
<keyword evidence="3" id="KW-1185">Reference proteome</keyword>
<evidence type="ECO:0000313" key="3">
    <source>
        <dbReference type="Proteomes" id="UP001221757"/>
    </source>
</evidence>
<proteinExistence type="predicted"/>
<dbReference type="InterPro" id="IPR041078">
    <property type="entry name" value="Plavaka"/>
</dbReference>
<feature type="region of interest" description="Disordered" evidence="1">
    <location>
        <begin position="457"/>
        <end position="480"/>
    </location>
</feature>
<feature type="compositionally biased region" description="Acidic residues" evidence="1">
    <location>
        <begin position="459"/>
        <end position="471"/>
    </location>
</feature>
<name>A0AAD7G7A2_MYCRO</name>
<feature type="compositionally biased region" description="Acidic residues" evidence="1">
    <location>
        <begin position="77"/>
        <end position="86"/>
    </location>
</feature>
<accession>A0AAD7G7A2</accession>